<protein>
    <submittedName>
        <fullName evidence="1">Uncharacterized protein</fullName>
    </submittedName>
</protein>
<dbReference type="AlphaFoldDB" id="A0A1C3ZNN9"/>
<gene>
    <name evidence="1" type="ORF">GA0061081_10229</name>
</gene>
<keyword evidence="2" id="KW-1185">Reference proteome</keyword>
<sequence length="415" mass="45734">MFPDGSTLGDIKTIFPPSTTFLRLNDLINRYHSWGDDDGDGQGTDGVTATGTLWLSLDDKYGNTVRLNDTLDACKGPYRVTIGLNPDGASLTTQYGVPNRRVFSTTNDREYYYLSPYPRCLFAQSARPNLLLGGTTGIDRSDKPQYAGPSNIWSPTKGFLTKSTSSSSYDRNFPTTGADGLYFDLEMPVGVDGSELSWTVNTTGSISATVSWTRPRSDTFTDPVGRTIQADQWITDKSSYVTRVTLRGPRADSTQINSNNPSPLSIPSLPQTFELVGRDSGDNVEVKYGFVLKQWFVNRGGKASSWPNQTSWCRSLGYHLPRVKDLTNAVRIDSDHPISGATPNSSGNYYMRHIGAGFFTEWGFMTFYADAGFTDQNYRYWTNDAVGNSAFGVFPRGYSIHGSVGNPRYAVCTTP</sequence>
<dbReference type="Proteomes" id="UP000199670">
    <property type="component" value="Unassembled WGS sequence"/>
</dbReference>
<evidence type="ECO:0000313" key="2">
    <source>
        <dbReference type="Proteomes" id="UP000199670"/>
    </source>
</evidence>
<proteinExistence type="predicted"/>
<evidence type="ECO:0000313" key="1">
    <source>
        <dbReference type="EMBL" id="SCB83999.1"/>
    </source>
</evidence>
<name>A0A1C3ZNN9_9GAMM</name>
<accession>A0A1C3ZNN9</accession>
<reference evidence="2" key="1">
    <citation type="submission" date="2016-08" db="EMBL/GenBank/DDBJ databases">
        <authorList>
            <person name="Varghese N."/>
            <person name="Submissions Spin"/>
        </authorList>
    </citation>
    <scope>NUCLEOTIDE SEQUENCE [LARGE SCALE GENOMIC DNA]</scope>
    <source>
        <strain evidence="2">R-53248</strain>
    </source>
</reference>
<dbReference type="EMBL" id="FMAQ01000002">
    <property type="protein sequence ID" value="SCB83999.1"/>
    <property type="molecule type" value="Genomic_DNA"/>
</dbReference>
<organism evidence="1 2">
    <name type="scientific">Gilliamella bombicola</name>
    <dbReference type="NCBI Taxonomy" id="1798182"/>
    <lineage>
        <taxon>Bacteria</taxon>
        <taxon>Pseudomonadati</taxon>
        <taxon>Pseudomonadota</taxon>
        <taxon>Gammaproteobacteria</taxon>
        <taxon>Orbales</taxon>
        <taxon>Orbaceae</taxon>
        <taxon>Gilliamella</taxon>
    </lineage>
</organism>